<evidence type="ECO:0000313" key="2">
    <source>
        <dbReference type="Proteomes" id="UP000216752"/>
    </source>
</evidence>
<accession>A0ABZ3IHR3</accession>
<dbReference type="Proteomes" id="UP000216752">
    <property type="component" value="Chromosome"/>
</dbReference>
<protein>
    <recommendedName>
        <fullName evidence="3">MATE family efflux transporter</fullName>
    </recommendedName>
</protein>
<evidence type="ECO:0000313" key="1">
    <source>
        <dbReference type="EMBL" id="XFO65222.1"/>
    </source>
</evidence>
<evidence type="ECO:0008006" key="3">
    <source>
        <dbReference type="Google" id="ProtNLM"/>
    </source>
</evidence>
<reference evidence="1" key="1">
    <citation type="submission" date="2024-05" db="EMBL/GenBank/DDBJ databases">
        <title>Isolation and characterization of Sporomusa carbonis sp. nov., a carboxydotrophic hydrogenogen in the genus of Sporomusa isolated from a charcoal burning pile.</title>
        <authorList>
            <person name="Boeer T."/>
            <person name="Rosenbaum F."/>
            <person name="Eysell L."/>
            <person name="Mueller V."/>
            <person name="Daniel R."/>
            <person name="Poehlein A."/>
        </authorList>
    </citation>
    <scope>NUCLEOTIDE SEQUENCE [LARGE SCALE GENOMIC DNA]</scope>
    <source>
        <strain evidence="1">DSM 10669</strain>
    </source>
</reference>
<gene>
    <name evidence="1" type="ORF">SPSIL_013310</name>
</gene>
<proteinExistence type="predicted"/>
<dbReference type="EMBL" id="CP155573">
    <property type="protein sequence ID" value="XFO65222.1"/>
    <property type="molecule type" value="Genomic_DNA"/>
</dbReference>
<name>A0ABZ3IHR3_9FIRM</name>
<keyword evidence="2" id="KW-1185">Reference proteome</keyword>
<organism evidence="1 2">
    <name type="scientific">Sporomusa silvacetica DSM 10669</name>
    <dbReference type="NCBI Taxonomy" id="1123289"/>
    <lineage>
        <taxon>Bacteria</taxon>
        <taxon>Bacillati</taxon>
        <taxon>Bacillota</taxon>
        <taxon>Negativicutes</taxon>
        <taxon>Selenomonadales</taxon>
        <taxon>Sporomusaceae</taxon>
        <taxon>Sporomusa</taxon>
    </lineage>
</organism>
<sequence length="46" mass="4845">MYNLTESNVTRCMVSFAIPLLLGNVLQQLYSAAAAVIVGKSGSQKG</sequence>